<reference evidence="3" key="1">
    <citation type="journal article" date="2021" name="Nat. Commun.">
        <title>Genetic determinants of endophytism in the Arabidopsis root mycobiome.</title>
        <authorList>
            <person name="Mesny F."/>
            <person name="Miyauchi S."/>
            <person name="Thiergart T."/>
            <person name="Pickel B."/>
            <person name="Atanasova L."/>
            <person name="Karlsson M."/>
            <person name="Huettel B."/>
            <person name="Barry K.W."/>
            <person name="Haridas S."/>
            <person name="Chen C."/>
            <person name="Bauer D."/>
            <person name="Andreopoulos W."/>
            <person name="Pangilinan J."/>
            <person name="LaButti K."/>
            <person name="Riley R."/>
            <person name="Lipzen A."/>
            <person name="Clum A."/>
            <person name="Drula E."/>
            <person name="Henrissat B."/>
            <person name="Kohler A."/>
            <person name="Grigoriev I.V."/>
            <person name="Martin F.M."/>
            <person name="Hacquard S."/>
        </authorList>
    </citation>
    <scope>NUCLEOTIDE SEQUENCE</scope>
    <source>
        <strain evidence="3">FSSC 5 MPI-SDFR-AT-0091</strain>
    </source>
</reference>
<dbReference type="GO" id="GO:0008270">
    <property type="term" value="F:zinc ion binding"/>
    <property type="evidence" value="ECO:0007669"/>
    <property type="project" value="InterPro"/>
</dbReference>
<dbReference type="PANTHER" id="PTHR47657:SF13">
    <property type="entry name" value="ZN(2)-C6 FUNGAL-TYPE DOMAIN-CONTAINING PROTEIN-RELATED"/>
    <property type="match status" value="1"/>
</dbReference>
<protein>
    <recommendedName>
        <fullName evidence="2">Zn(2)-C6 fungal-type domain-containing protein</fullName>
    </recommendedName>
</protein>
<evidence type="ECO:0000313" key="3">
    <source>
        <dbReference type="EMBL" id="KAH7230780.1"/>
    </source>
</evidence>
<proteinExistence type="predicted"/>
<feature type="domain" description="Zn(2)-C6 fungal-type" evidence="2">
    <location>
        <begin position="12"/>
        <end position="56"/>
    </location>
</feature>
<dbReference type="SMART" id="SM00066">
    <property type="entry name" value="GAL4"/>
    <property type="match status" value="1"/>
</dbReference>
<dbReference type="AlphaFoldDB" id="A0A9P9G2B7"/>
<dbReference type="InterPro" id="IPR001138">
    <property type="entry name" value="Zn2Cys6_DnaBD"/>
</dbReference>
<dbReference type="Proteomes" id="UP000736672">
    <property type="component" value="Unassembled WGS sequence"/>
</dbReference>
<dbReference type="Pfam" id="PF00172">
    <property type="entry name" value="Zn_clus"/>
    <property type="match status" value="1"/>
</dbReference>
<evidence type="ECO:0000256" key="1">
    <source>
        <dbReference type="ARBA" id="ARBA00023242"/>
    </source>
</evidence>
<comment type="caution">
    <text evidence="3">The sequence shown here is derived from an EMBL/GenBank/DDBJ whole genome shotgun (WGS) entry which is preliminary data.</text>
</comment>
<gene>
    <name evidence="3" type="ORF">B0J15DRAFT_456197</name>
</gene>
<evidence type="ECO:0000259" key="2">
    <source>
        <dbReference type="SMART" id="SM00066"/>
    </source>
</evidence>
<dbReference type="InterPro" id="IPR036864">
    <property type="entry name" value="Zn2-C6_fun-type_DNA-bd_sf"/>
</dbReference>
<evidence type="ECO:0000313" key="4">
    <source>
        <dbReference type="Proteomes" id="UP000736672"/>
    </source>
</evidence>
<sequence>MTNMIRRRKVHRKSREGYVQCKERHTKCNEVHPQCLQYKRANILCSFSSPTLTMTPLNEDSLANLELLEHWH</sequence>
<dbReference type="GO" id="GO:0000981">
    <property type="term" value="F:DNA-binding transcription factor activity, RNA polymerase II-specific"/>
    <property type="evidence" value="ECO:0007669"/>
    <property type="project" value="InterPro"/>
</dbReference>
<keyword evidence="4" id="KW-1185">Reference proteome</keyword>
<dbReference type="EMBL" id="JAGTJS010000035">
    <property type="protein sequence ID" value="KAH7230780.1"/>
    <property type="molecule type" value="Genomic_DNA"/>
</dbReference>
<organism evidence="3 4">
    <name type="scientific">Fusarium solani</name>
    <name type="common">Filamentous fungus</name>
    <dbReference type="NCBI Taxonomy" id="169388"/>
    <lineage>
        <taxon>Eukaryota</taxon>
        <taxon>Fungi</taxon>
        <taxon>Dikarya</taxon>
        <taxon>Ascomycota</taxon>
        <taxon>Pezizomycotina</taxon>
        <taxon>Sordariomycetes</taxon>
        <taxon>Hypocreomycetidae</taxon>
        <taxon>Hypocreales</taxon>
        <taxon>Nectriaceae</taxon>
        <taxon>Fusarium</taxon>
        <taxon>Fusarium solani species complex</taxon>
    </lineage>
</organism>
<dbReference type="Gene3D" id="4.10.240.10">
    <property type="entry name" value="Zn(2)-C6 fungal-type DNA-binding domain"/>
    <property type="match status" value="1"/>
</dbReference>
<dbReference type="OrthoDB" id="5350673at2759"/>
<dbReference type="SUPFAM" id="SSF57701">
    <property type="entry name" value="Zn2/Cys6 DNA-binding domain"/>
    <property type="match status" value="1"/>
</dbReference>
<keyword evidence="1" id="KW-0539">Nucleus</keyword>
<dbReference type="InterPro" id="IPR052400">
    <property type="entry name" value="Zn2-C6_fungal_TF"/>
</dbReference>
<name>A0A9P9G2B7_FUSSL</name>
<dbReference type="PANTHER" id="PTHR47657">
    <property type="entry name" value="STEROL REGULATORY ELEMENT-BINDING PROTEIN ECM22"/>
    <property type="match status" value="1"/>
</dbReference>
<accession>A0A9P9G2B7</accession>